<dbReference type="GeneID" id="39746300"/>
<feature type="compositionally biased region" description="Low complexity" evidence="1">
    <location>
        <begin position="192"/>
        <end position="211"/>
    </location>
</feature>
<comment type="caution">
    <text evidence="3">The sequence shown here is derived from an EMBL/GenBank/DDBJ whole genome shotgun (WGS) entry which is preliminary data.</text>
</comment>
<organism evidence="3 4">
    <name type="scientific">Plasmodium gonderi</name>
    <dbReference type="NCBI Taxonomy" id="77519"/>
    <lineage>
        <taxon>Eukaryota</taxon>
        <taxon>Sar</taxon>
        <taxon>Alveolata</taxon>
        <taxon>Apicomplexa</taxon>
        <taxon>Aconoidasida</taxon>
        <taxon>Haemosporida</taxon>
        <taxon>Plasmodiidae</taxon>
        <taxon>Plasmodium</taxon>
        <taxon>Plasmodium (Plasmodium)</taxon>
    </lineage>
</organism>
<keyword evidence="2" id="KW-0812">Transmembrane</keyword>
<keyword evidence="2" id="KW-1133">Transmembrane helix</keyword>
<gene>
    <name evidence="3" type="ORF">PGO_041900</name>
</gene>
<dbReference type="RefSeq" id="XP_028542177.1">
    <property type="nucleotide sequence ID" value="XM_028686376.1"/>
</dbReference>
<name>A0A1Y1JD31_PLAGO</name>
<evidence type="ECO:0000256" key="2">
    <source>
        <dbReference type="SAM" id="Phobius"/>
    </source>
</evidence>
<feature type="compositionally biased region" description="Polar residues" evidence="1">
    <location>
        <begin position="163"/>
        <end position="179"/>
    </location>
</feature>
<proteinExistence type="predicted"/>
<evidence type="ECO:0000313" key="4">
    <source>
        <dbReference type="Proteomes" id="UP000195521"/>
    </source>
</evidence>
<keyword evidence="4" id="KW-1185">Reference proteome</keyword>
<evidence type="ECO:0000256" key="1">
    <source>
        <dbReference type="SAM" id="MobiDB-lite"/>
    </source>
</evidence>
<feature type="region of interest" description="Disordered" evidence="1">
    <location>
        <begin position="157"/>
        <end position="211"/>
    </location>
</feature>
<keyword evidence="2" id="KW-0472">Membrane</keyword>
<protein>
    <submittedName>
        <fullName evidence="3">Uncharacterized protein</fullName>
    </submittedName>
</protein>
<sequence>MNNELPDNTLFIAAEIRTKNNKGRNTKHHFTHLLKEQRKISMKMCFKNVITFRFFFFSICILLHLFSQDKYITDDRNICEEIKFGCTYQRKLAEKKKCPANDKTQINSVKKKVVRKPSLKRASCILLVENKTNNRGATTANGDEVTVNGDAATVNGNATTTNSDAKTSTGNATTVNSDTRAAKSDAKPVKGVSKPIKGVSKPVKGVSKPVKGVSKPVKCVSKTVNGVAKTVKDDSITVNDAAKTVKDDSITVKDDSITVKDDSITVNGGAITVNGDAKTVKDDDTITVNGDVKKMRSCLKKGKNKNREKRKVHFADPISAEKIFYKDEPVWYDEENDESIQNWQNYITSIKNTNKGNLFSQFFKMKKRTSEQN</sequence>
<dbReference type="OMA" id="DERNIYG"/>
<evidence type="ECO:0000313" key="3">
    <source>
        <dbReference type="EMBL" id="GAW79588.1"/>
    </source>
</evidence>
<dbReference type="OrthoDB" id="387675at2759"/>
<dbReference type="Proteomes" id="UP000195521">
    <property type="component" value="Unassembled WGS sequence"/>
</dbReference>
<feature type="transmembrane region" description="Helical" evidence="2">
    <location>
        <begin position="45"/>
        <end position="66"/>
    </location>
</feature>
<accession>A0A1Y1JD31</accession>
<reference evidence="4" key="1">
    <citation type="submission" date="2017-04" db="EMBL/GenBank/DDBJ databases">
        <title>Plasmodium gonderi genome.</title>
        <authorList>
            <person name="Arisue N."/>
            <person name="Honma H."/>
            <person name="Kawai S."/>
            <person name="Tougan T."/>
            <person name="Tanabe K."/>
            <person name="Horii T."/>
        </authorList>
    </citation>
    <scope>NUCLEOTIDE SEQUENCE [LARGE SCALE GENOMIC DNA]</scope>
    <source>
        <strain evidence="4">ATCC 30045</strain>
    </source>
</reference>
<dbReference type="EMBL" id="BDQF01000004">
    <property type="protein sequence ID" value="GAW79588.1"/>
    <property type="molecule type" value="Genomic_DNA"/>
</dbReference>
<dbReference type="AlphaFoldDB" id="A0A1Y1JD31"/>